<evidence type="ECO:0000256" key="1">
    <source>
        <dbReference type="SAM" id="MobiDB-lite"/>
    </source>
</evidence>
<gene>
    <name evidence="2" type="ORF">GCM10025789_05520</name>
</gene>
<dbReference type="PANTHER" id="PTHR43668:SF2">
    <property type="entry name" value="ALLANTOINASE"/>
    <property type="match status" value="1"/>
</dbReference>
<keyword evidence="3" id="KW-1185">Reference proteome</keyword>
<name>A0ABP9F0Z2_9ACTN</name>
<dbReference type="PANTHER" id="PTHR43668">
    <property type="entry name" value="ALLANTOINASE"/>
    <property type="match status" value="1"/>
</dbReference>
<dbReference type="EMBL" id="BAABLV010000008">
    <property type="protein sequence ID" value="GAA4891515.1"/>
    <property type="molecule type" value="Genomic_DNA"/>
</dbReference>
<protein>
    <recommendedName>
        <fullName evidence="4">Amidohydrolase-related domain-containing protein</fullName>
    </recommendedName>
</protein>
<evidence type="ECO:0000313" key="2">
    <source>
        <dbReference type="EMBL" id="GAA4891515.1"/>
    </source>
</evidence>
<dbReference type="InterPro" id="IPR050138">
    <property type="entry name" value="DHOase/Allantoinase_Hydrolase"/>
</dbReference>
<dbReference type="Proteomes" id="UP001501521">
    <property type="component" value="Unassembled WGS sequence"/>
</dbReference>
<feature type="compositionally biased region" description="Low complexity" evidence="1">
    <location>
        <begin position="176"/>
        <end position="196"/>
    </location>
</feature>
<evidence type="ECO:0000313" key="3">
    <source>
        <dbReference type="Proteomes" id="UP001501521"/>
    </source>
</evidence>
<comment type="caution">
    <text evidence="2">The sequence shown here is derived from an EMBL/GenBank/DDBJ whole genome shotgun (WGS) entry which is preliminary data.</text>
</comment>
<dbReference type="SUPFAM" id="SSF51556">
    <property type="entry name" value="Metallo-dependent hydrolases"/>
    <property type="match status" value="1"/>
</dbReference>
<dbReference type="Gene3D" id="3.20.20.140">
    <property type="entry name" value="Metal-dependent hydrolases"/>
    <property type="match status" value="2"/>
</dbReference>
<accession>A0ABP9F0Z2</accession>
<feature type="region of interest" description="Disordered" evidence="1">
    <location>
        <begin position="174"/>
        <end position="196"/>
    </location>
</feature>
<reference evidence="3" key="1">
    <citation type="journal article" date="2019" name="Int. J. Syst. Evol. Microbiol.">
        <title>The Global Catalogue of Microorganisms (GCM) 10K type strain sequencing project: providing services to taxonomists for standard genome sequencing and annotation.</title>
        <authorList>
            <consortium name="The Broad Institute Genomics Platform"/>
            <consortium name="The Broad Institute Genome Sequencing Center for Infectious Disease"/>
            <person name="Wu L."/>
            <person name="Ma J."/>
        </authorList>
    </citation>
    <scope>NUCLEOTIDE SEQUENCE [LARGE SCALE GENOMIC DNA]</scope>
    <source>
        <strain evidence="3">JCM 19125</strain>
    </source>
</reference>
<sequence length="241" mass="26712">MFGFKCFLLHSGVDEFPPLDADEMEEAMRELSKFDAMLIVHAEDSRAISRAPQPWGDQYERFLHSLPRGAENLAIAEVIERARHRELLWEGLVDGTIDCVVSDHSPSTLDLKDLENGDFSVAWGGISSLQLGLSLMWTEGRRRGISLEQVLGWMSEKPARLAGLLHKGRITQGYDATSRSSPTTTRSSSTWRSCTTRTRSRRTRAARWPAWCVARSCAARRSTARTRAGSCSPAASSADAA</sequence>
<organism evidence="2 3">
    <name type="scientific">Tessaracoccus lubricantis</name>
    <dbReference type="NCBI Taxonomy" id="545543"/>
    <lineage>
        <taxon>Bacteria</taxon>
        <taxon>Bacillati</taxon>
        <taxon>Actinomycetota</taxon>
        <taxon>Actinomycetes</taxon>
        <taxon>Propionibacteriales</taxon>
        <taxon>Propionibacteriaceae</taxon>
        <taxon>Tessaracoccus</taxon>
    </lineage>
</organism>
<evidence type="ECO:0008006" key="4">
    <source>
        <dbReference type="Google" id="ProtNLM"/>
    </source>
</evidence>
<dbReference type="InterPro" id="IPR032466">
    <property type="entry name" value="Metal_Hydrolase"/>
</dbReference>
<dbReference type="RefSeq" id="WP_345578630.1">
    <property type="nucleotide sequence ID" value="NZ_BAABLV010000008.1"/>
</dbReference>
<proteinExistence type="predicted"/>